<dbReference type="EMBL" id="UHED01000001">
    <property type="protein sequence ID" value="SUM84369.1"/>
    <property type="molecule type" value="Genomic_DNA"/>
</dbReference>
<keyword evidence="5" id="KW-0472">Membrane</keyword>
<dbReference type="Proteomes" id="UP000254707">
    <property type="component" value="Unassembled WGS sequence"/>
</dbReference>
<accession>A0A380HQL1</accession>
<evidence type="ECO:0000313" key="8">
    <source>
        <dbReference type="Proteomes" id="UP000254707"/>
    </source>
</evidence>
<dbReference type="InterPro" id="IPR020846">
    <property type="entry name" value="MFS_dom"/>
</dbReference>
<dbReference type="PROSITE" id="PS50850">
    <property type="entry name" value="MFS"/>
    <property type="match status" value="1"/>
</dbReference>
<name>A0A380HQL1_STASA</name>
<evidence type="ECO:0000256" key="1">
    <source>
        <dbReference type="ARBA" id="ARBA00004651"/>
    </source>
</evidence>
<dbReference type="InterPro" id="IPR036259">
    <property type="entry name" value="MFS_trans_sf"/>
</dbReference>
<dbReference type="CDD" id="cd17489">
    <property type="entry name" value="MFS_YfcJ_like"/>
    <property type="match status" value="1"/>
</dbReference>
<dbReference type="PANTHER" id="PTHR23531">
    <property type="entry name" value="QUINOLENE RESISTANCE PROTEIN NORA"/>
    <property type="match status" value="1"/>
</dbReference>
<evidence type="ECO:0000256" key="3">
    <source>
        <dbReference type="ARBA" id="ARBA00022692"/>
    </source>
</evidence>
<dbReference type="GO" id="GO:0005886">
    <property type="term" value="C:plasma membrane"/>
    <property type="evidence" value="ECO:0007669"/>
    <property type="project" value="UniProtKB-SubCell"/>
</dbReference>
<evidence type="ECO:0000256" key="2">
    <source>
        <dbReference type="ARBA" id="ARBA00022448"/>
    </source>
</evidence>
<protein>
    <submittedName>
        <fullName evidence="7">Major facilitator superfamily permease</fullName>
    </submittedName>
</protein>
<keyword evidence="3" id="KW-0812">Transmembrane</keyword>
<dbReference type="Gene3D" id="1.20.1250.20">
    <property type="entry name" value="MFS general substrate transporter like domains"/>
    <property type="match status" value="2"/>
</dbReference>
<organism evidence="7 8">
    <name type="scientific">Staphylococcus saprophyticus</name>
    <dbReference type="NCBI Taxonomy" id="29385"/>
    <lineage>
        <taxon>Bacteria</taxon>
        <taxon>Bacillati</taxon>
        <taxon>Bacillota</taxon>
        <taxon>Bacilli</taxon>
        <taxon>Bacillales</taxon>
        <taxon>Staphylococcaceae</taxon>
        <taxon>Staphylococcus</taxon>
    </lineage>
</organism>
<dbReference type="Pfam" id="PF07690">
    <property type="entry name" value="MFS_1"/>
    <property type="match status" value="1"/>
</dbReference>
<evidence type="ECO:0000313" key="7">
    <source>
        <dbReference type="EMBL" id="SUM84369.1"/>
    </source>
</evidence>
<keyword evidence="4" id="KW-1133">Transmembrane helix</keyword>
<evidence type="ECO:0000256" key="5">
    <source>
        <dbReference type="ARBA" id="ARBA00023136"/>
    </source>
</evidence>
<keyword evidence="2" id="KW-0813">Transport</keyword>
<sequence length="394" mass="43269">MYDKLWSKDFISITFVNFLMYLIHYTLIVTVTIFTIDKFHASESMGGLAAGIFIIGMLFGRLASGRVIDNLQPKKVLLFGIIFSIITVGLYFLISSLFLLMLVRLLHGIAFGLASTATGTISSRIIPEKRKGEGIGYYALSVTTASAIGPFCGIVLNQRFGFESIFIVSLVIIIIAFIAALFIKGLPKPPVENNNERENKGIRAYIQKEALPISFVVIFVGIAYSSVLSFLTVYTEQIYLATASSFFFIVYAVSTFVTRPFTGKIYDAYGENKVMYPVLCSFAIGLVLLAITHTSLLLLISAIFVGIGYGTIVPSAQAIAIQQSPVDKIGLATSTFYMFADFGAGIGPFVLGIMVPIMGYRYLYITMAIVVIASIILYYFMHGRKAIHYTSTSN</sequence>
<comment type="subcellular location">
    <subcellularLocation>
        <location evidence="1">Cell membrane</location>
        <topology evidence="1">Multi-pass membrane protein</topology>
    </subcellularLocation>
</comment>
<dbReference type="InterPro" id="IPR052714">
    <property type="entry name" value="MFS_Exporter"/>
</dbReference>
<dbReference type="GO" id="GO:0022857">
    <property type="term" value="F:transmembrane transporter activity"/>
    <property type="evidence" value="ECO:0007669"/>
    <property type="project" value="InterPro"/>
</dbReference>
<gene>
    <name evidence="7" type="primary">yhhS</name>
    <name evidence="7" type="ORF">NCTC7688_02444</name>
</gene>
<dbReference type="PANTHER" id="PTHR23531:SF1">
    <property type="entry name" value="QUINOLENE RESISTANCE PROTEIN NORA"/>
    <property type="match status" value="1"/>
</dbReference>
<reference evidence="7 8" key="1">
    <citation type="submission" date="2018-06" db="EMBL/GenBank/DDBJ databases">
        <authorList>
            <consortium name="Pathogen Informatics"/>
            <person name="Doyle S."/>
        </authorList>
    </citation>
    <scope>NUCLEOTIDE SEQUENCE [LARGE SCALE GENOMIC DNA]</scope>
    <source>
        <strain evidence="7 8">NCTC7688</strain>
    </source>
</reference>
<evidence type="ECO:0000259" key="6">
    <source>
        <dbReference type="PROSITE" id="PS50850"/>
    </source>
</evidence>
<dbReference type="SUPFAM" id="SSF103473">
    <property type="entry name" value="MFS general substrate transporter"/>
    <property type="match status" value="1"/>
</dbReference>
<dbReference type="RefSeq" id="WP_041079790.1">
    <property type="nucleotide sequence ID" value="NZ_CAXOQR010000034.1"/>
</dbReference>
<proteinExistence type="predicted"/>
<evidence type="ECO:0000256" key="4">
    <source>
        <dbReference type="ARBA" id="ARBA00022989"/>
    </source>
</evidence>
<dbReference type="InterPro" id="IPR011701">
    <property type="entry name" value="MFS"/>
</dbReference>
<dbReference type="AlphaFoldDB" id="A0A380HQL1"/>
<feature type="domain" description="Major facilitator superfamily (MFS) profile" evidence="6">
    <location>
        <begin position="10"/>
        <end position="385"/>
    </location>
</feature>